<dbReference type="RefSeq" id="WP_093660010.1">
    <property type="nucleotide sequence ID" value="NZ_FNHI01000023.1"/>
</dbReference>
<dbReference type="InterPro" id="IPR000843">
    <property type="entry name" value="HTH_LacI"/>
</dbReference>
<dbReference type="SMART" id="SM00354">
    <property type="entry name" value="HTH_LACI"/>
    <property type="match status" value="1"/>
</dbReference>
<name>A0A1H0A634_9ACTN</name>
<dbReference type="GO" id="GO:0003700">
    <property type="term" value="F:DNA-binding transcription factor activity"/>
    <property type="evidence" value="ECO:0007669"/>
    <property type="project" value="TreeGrafter"/>
</dbReference>
<evidence type="ECO:0000313" key="6">
    <source>
        <dbReference type="Proteomes" id="UP000199063"/>
    </source>
</evidence>
<dbReference type="Gene3D" id="1.10.260.40">
    <property type="entry name" value="lambda repressor-like DNA-binding domains"/>
    <property type="match status" value="1"/>
</dbReference>
<dbReference type="Pfam" id="PF13377">
    <property type="entry name" value="Peripla_BP_3"/>
    <property type="match status" value="1"/>
</dbReference>
<evidence type="ECO:0000256" key="3">
    <source>
        <dbReference type="ARBA" id="ARBA00023163"/>
    </source>
</evidence>
<keyword evidence="1" id="KW-0805">Transcription regulation</keyword>
<dbReference type="AlphaFoldDB" id="A0A1H0A634"/>
<dbReference type="PROSITE" id="PS00356">
    <property type="entry name" value="HTH_LACI_1"/>
    <property type="match status" value="1"/>
</dbReference>
<dbReference type="PANTHER" id="PTHR30146:SF153">
    <property type="entry name" value="LACTOSE OPERON REPRESSOR"/>
    <property type="match status" value="1"/>
</dbReference>
<dbReference type="CDD" id="cd01392">
    <property type="entry name" value="HTH_LacI"/>
    <property type="match status" value="1"/>
</dbReference>
<feature type="domain" description="HTH lacI-type" evidence="4">
    <location>
        <begin position="3"/>
        <end position="54"/>
    </location>
</feature>
<dbReference type="InterPro" id="IPR028082">
    <property type="entry name" value="Peripla_BP_I"/>
</dbReference>
<keyword evidence="2 5" id="KW-0238">DNA-binding</keyword>
<dbReference type="PANTHER" id="PTHR30146">
    <property type="entry name" value="LACI-RELATED TRANSCRIPTIONAL REPRESSOR"/>
    <property type="match status" value="1"/>
</dbReference>
<dbReference type="OrthoDB" id="3324394at2"/>
<evidence type="ECO:0000313" key="5">
    <source>
        <dbReference type="EMBL" id="SDN28905.1"/>
    </source>
</evidence>
<dbReference type="InterPro" id="IPR046335">
    <property type="entry name" value="LacI/GalR-like_sensor"/>
</dbReference>
<dbReference type="InterPro" id="IPR010982">
    <property type="entry name" value="Lambda_DNA-bd_dom_sf"/>
</dbReference>
<organism evidence="5 6">
    <name type="scientific">Streptomyces wuyuanensis</name>
    <dbReference type="NCBI Taxonomy" id="1196353"/>
    <lineage>
        <taxon>Bacteria</taxon>
        <taxon>Bacillati</taxon>
        <taxon>Actinomycetota</taxon>
        <taxon>Actinomycetes</taxon>
        <taxon>Kitasatosporales</taxon>
        <taxon>Streptomycetaceae</taxon>
        <taxon>Streptomyces</taxon>
    </lineage>
</organism>
<evidence type="ECO:0000256" key="2">
    <source>
        <dbReference type="ARBA" id="ARBA00023125"/>
    </source>
</evidence>
<dbReference type="STRING" id="1196353.SAMN05444921_123104"/>
<dbReference type="PROSITE" id="PS50932">
    <property type="entry name" value="HTH_LACI_2"/>
    <property type="match status" value="1"/>
</dbReference>
<evidence type="ECO:0000256" key="1">
    <source>
        <dbReference type="ARBA" id="ARBA00023015"/>
    </source>
</evidence>
<sequence length="338" mass="35956">MVRRLIEVAEYAGVSEATVSRVLNGKPGVAEGTRTAVLTACDVLGYERPRGLRGKTQRLVALVAPDLINPVFPAFVEVISSTLAQRGFSPVLCTRTMAGVSESDYVDMLLEQQISGAVFVCGLHSHSKADHSHYGRLLERGIPVIGVNGIVEDLTFPCVSTDDALAAELAVRHLASLGHRRIGLALGEFADHAPAVRKKAAFLRAVREHCGIEDAEPFVTHTMYSLEGGAAAAQRLAQRGVTAVVCASDVMALGAVRAFQRMGLDVPGDISVVGFDDSAFMPLVNPPLTTLRQPVEAMGRAAVSLLSSRMSGQSDTDEELLFEPELVVRGSTAVVREG</sequence>
<keyword evidence="3" id="KW-0804">Transcription</keyword>
<reference evidence="6" key="1">
    <citation type="submission" date="2016-10" db="EMBL/GenBank/DDBJ databases">
        <authorList>
            <person name="Varghese N."/>
            <person name="Submissions S."/>
        </authorList>
    </citation>
    <scope>NUCLEOTIDE SEQUENCE [LARGE SCALE GENOMIC DNA]</scope>
    <source>
        <strain evidence="6">CGMCC 4.7042</strain>
    </source>
</reference>
<proteinExistence type="predicted"/>
<accession>A0A1H0A634</accession>
<protein>
    <submittedName>
        <fullName evidence="5">DNA-binding transcriptional regulator, LacI/PurR family</fullName>
    </submittedName>
</protein>
<gene>
    <name evidence="5" type="ORF">SAMN05444921_123104</name>
</gene>
<dbReference type="SUPFAM" id="SSF47413">
    <property type="entry name" value="lambda repressor-like DNA-binding domains"/>
    <property type="match status" value="1"/>
</dbReference>
<dbReference type="GO" id="GO:0000976">
    <property type="term" value="F:transcription cis-regulatory region binding"/>
    <property type="evidence" value="ECO:0007669"/>
    <property type="project" value="TreeGrafter"/>
</dbReference>
<evidence type="ECO:0000259" key="4">
    <source>
        <dbReference type="PROSITE" id="PS50932"/>
    </source>
</evidence>
<dbReference type="Gene3D" id="3.40.50.2300">
    <property type="match status" value="2"/>
</dbReference>
<keyword evidence="6" id="KW-1185">Reference proteome</keyword>
<dbReference type="EMBL" id="FNHI01000023">
    <property type="protein sequence ID" value="SDN28905.1"/>
    <property type="molecule type" value="Genomic_DNA"/>
</dbReference>
<dbReference type="SUPFAM" id="SSF53822">
    <property type="entry name" value="Periplasmic binding protein-like I"/>
    <property type="match status" value="1"/>
</dbReference>
<dbReference type="Pfam" id="PF00356">
    <property type="entry name" value="LacI"/>
    <property type="match status" value="1"/>
</dbReference>
<dbReference type="GeneID" id="40833002"/>
<dbReference type="Proteomes" id="UP000199063">
    <property type="component" value="Unassembled WGS sequence"/>
</dbReference>